<gene>
    <name evidence="5" type="ORF">CVLEPA_LOCUS31351</name>
</gene>
<sequence>MPFLGKDHRAPGHQWIKAGSSRWEKREPNFSVVFETVPKSHVKKVIEKFLRQMLQKKYQSSYTNLTSAPVSKSSVREETTWLQVGLKGSKEIHGYTTLGEMIRRLDLAGGAALPYRFPYILNIAELIVYEKISNLSGTALTNLFVLIDALLMQVLETKRGIRQLNRILNKLMAFMQRRMSQKSFFSSRLSRIRNIDQIRDWQMQLKLIHIPQRIDQQATLCDLPVEVQRKIVHCFTDYRDINSVSLVNKTLHKICNEASTWIVLTYKNYSNENIENAKKALHRKTTRKLKESGKNMEICNTENFISTEEWKSIHAVCRRLDNKMYNYFFNMLFHTTTYFFNIRLFEKKEDLYEDPLLYCRRCSVLFWENSGHPCIDDGQHKKPEHDKLSPRKVVSFFEY</sequence>
<evidence type="ECO:0000256" key="2">
    <source>
        <dbReference type="ARBA" id="ARBA00004906"/>
    </source>
</evidence>
<reference evidence="5 6" key="1">
    <citation type="submission" date="2024-02" db="EMBL/GenBank/DDBJ databases">
        <authorList>
            <person name="Daric V."/>
            <person name="Darras S."/>
        </authorList>
    </citation>
    <scope>NUCLEOTIDE SEQUENCE [LARGE SCALE GENOMIC DNA]</scope>
</reference>
<evidence type="ECO:0000256" key="4">
    <source>
        <dbReference type="ARBA" id="ARBA00023242"/>
    </source>
</evidence>
<dbReference type="InterPro" id="IPR036047">
    <property type="entry name" value="F-box-like_dom_sf"/>
</dbReference>
<keyword evidence="3" id="KW-0833">Ubl conjugation pathway</keyword>
<dbReference type="SUPFAM" id="SSF81383">
    <property type="entry name" value="F-box domain"/>
    <property type="match status" value="1"/>
</dbReference>
<comment type="caution">
    <text evidence="5">The sequence shown here is derived from an EMBL/GenBank/DDBJ whole genome shotgun (WGS) entry which is preliminary data.</text>
</comment>
<dbReference type="InterPro" id="IPR040394">
    <property type="entry name" value="FBX25/32"/>
</dbReference>
<evidence type="ECO:0000256" key="3">
    <source>
        <dbReference type="ARBA" id="ARBA00022786"/>
    </source>
</evidence>
<keyword evidence="6" id="KW-1185">Reference proteome</keyword>
<dbReference type="EMBL" id="CAWYQH010000174">
    <property type="protein sequence ID" value="CAK8697859.1"/>
    <property type="molecule type" value="Genomic_DNA"/>
</dbReference>
<dbReference type="Proteomes" id="UP001642483">
    <property type="component" value="Unassembled WGS sequence"/>
</dbReference>
<comment type="pathway">
    <text evidence="2">Protein modification; protein ubiquitination.</text>
</comment>
<evidence type="ECO:0000313" key="6">
    <source>
        <dbReference type="Proteomes" id="UP001642483"/>
    </source>
</evidence>
<evidence type="ECO:0008006" key="7">
    <source>
        <dbReference type="Google" id="ProtNLM"/>
    </source>
</evidence>
<organism evidence="5 6">
    <name type="scientific">Clavelina lepadiformis</name>
    <name type="common">Light-bulb sea squirt</name>
    <name type="synonym">Ascidia lepadiformis</name>
    <dbReference type="NCBI Taxonomy" id="159417"/>
    <lineage>
        <taxon>Eukaryota</taxon>
        <taxon>Metazoa</taxon>
        <taxon>Chordata</taxon>
        <taxon>Tunicata</taxon>
        <taxon>Ascidiacea</taxon>
        <taxon>Aplousobranchia</taxon>
        <taxon>Clavelinidae</taxon>
        <taxon>Clavelina</taxon>
    </lineage>
</organism>
<evidence type="ECO:0000313" key="5">
    <source>
        <dbReference type="EMBL" id="CAK8697859.1"/>
    </source>
</evidence>
<accession>A0ABP0H4H5</accession>
<comment type="subcellular location">
    <subcellularLocation>
        <location evidence="1">Nucleus</location>
    </subcellularLocation>
</comment>
<name>A0ABP0H4H5_CLALP</name>
<evidence type="ECO:0000256" key="1">
    <source>
        <dbReference type="ARBA" id="ARBA00004123"/>
    </source>
</evidence>
<dbReference type="PANTHER" id="PTHR13123">
    <property type="entry name" value="LD30288P"/>
    <property type="match status" value="1"/>
</dbReference>
<keyword evidence="4" id="KW-0539">Nucleus</keyword>
<dbReference type="PANTHER" id="PTHR13123:SF7">
    <property type="entry name" value="LD30288P"/>
    <property type="match status" value="1"/>
</dbReference>
<protein>
    <recommendedName>
        <fullName evidence="7">F-box domain-containing protein</fullName>
    </recommendedName>
</protein>
<proteinExistence type="predicted"/>